<feature type="domain" description="GAIN-B" evidence="13">
    <location>
        <begin position="2962"/>
        <end position="3091"/>
    </location>
</feature>
<dbReference type="GO" id="GO:0005261">
    <property type="term" value="F:monoatomic cation channel activity"/>
    <property type="evidence" value="ECO:0007669"/>
    <property type="project" value="TreeGrafter"/>
</dbReference>
<evidence type="ECO:0000256" key="6">
    <source>
        <dbReference type="ARBA" id="ARBA00023136"/>
    </source>
</evidence>
<dbReference type="PANTHER" id="PTHR46730:SF1">
    <property type="entry name" value="PLAT DOMAIN-CONTAINING PROTEIN"/>
    <property type="match status" value="1"/>
</dbReference>
<evidence type="ECO:0000256" key="3">
    <source>
        <dbReference type="ARBA" id="ARBA00022692"/>
    </source>
</evidence>
<dbReference type="InterPro" id="IPR000203">
    <property type="entry name" value="GPS"/>
</dbReference>
<evidence type="ECO:0000313" key="16">
    <source>
        <dbReference type="Proteomes" id="UP000749559"/>
    </source>
</evidence>
<dbReference type="OrthoDB" id="444119at2759"/>
<sequence length="3487" mass="387891">MNAYLGVLLVALLMVRRSRQMEEHQMSDDDEARMECSMRMFNPTTVVKVPFGVLFDVNHDCTNPDLPIIGKGDLKLRTSFIEGTWDVQVSFGNDVHLAKQINMTLNLDRQSSEFCQIQGNTAISSNELADVPLGETRLSIDMVDYKAHDSPHLFFMQDVIIQDGATNSENCPPLYEAKLGFQAADMPNLPAFSENDNTEVSCSLPIGRWSFEVTAAHHSVKRDLNVDNSAIINSLLIPPIGYAGMIPMGIATVAEGTHYKSFSLTGNVYAGVNPYEYQPQHPSDNMGCHDPYADSVNKINYVSMHIEQSKCDGDVRTVPTSGSWDIKIVPIAPGEWEGTLEILSLGTVASGLYFNYVMMPADDGSFLCGHSPVSITIPDVSYFDLVDSEIYEIRMNFTFLMEDDLRFSFKGKFKATNTAGSPNCNVPMFEGNFGLTSQTPAEMVLPHSKDSFALYSLPRGQNWAVLLEIGGAPYYAFGETNGMDDMRTVYMNPQPDRYPGLYPLVLRASDSARGIVYEVTSMIHLEDLDQQHYYDQGPHCNMDYSNDLYTVDFSIREGMSDGEKTVIALDQDITIEARFIPALWTVQVKIDDFFYESEAETHMVNCTVAPAVIEIPNDKWNGMVSTGDKLLTINMTAAEGGFSISYKTIISVQDTPRGDADRQQLYRNEIGLSSSNPNQMSLPADANLYFKYRFQPTKQRDISLKLGDIIYEKEAASDSGNVTIPPDRDEGTYMFEVTITPHGQQSQEEFRLVTMLFLGEFEPGNYNENQGCYDPQAGSTVRLNRVSVHLGGTMCDKEDTVFILRNESLDISVTPLFEGRWIAIVQVDDTTIQNTTIEANMIRAEDQLGTCLSYPVHINLPSDVYLDEGLRMGKIKLIHIETNIATEWSRPFVVMDHPQELGHHQCKDFEATFGLTSQIPDEIVISQTNKNHMVYSLPADKSWDVYLEIQGRNFSKRVVPFSNGGPLSLEFTTSPTMPPGQYDITASVFSLETNETFVIFSKVKVEDLSVTGGHGGDGIKNETPDTDCNNMDPKSDIPPFARFSIGIQEGECSGSKKASMTLSKQGPWTFAVQLPIYGVWNVSVTVGRYNIGPFEFLNMPNLHNVGGHGTSCQAPDSFFEIPASKLEKFSGGVQKLTVVMTMSQEPTEMAIMRVSFSNMVEIDSMPRNKRAASNSVDTCSLFGGEFALSSQSSRGMQLSKSKANELFVMLETGRWVVVTSLAGNEVKKTISVKRASTINRMTVVADPTASSGTALFTAKVNPYRKDYGFYLSIPVFMMDLVAIKQNGSTCILSKGRKIVAISEQYPVNVTVTMPYPGSWHIRVNLGEQQWEYMTQDQMAHTFHIHPTVKGIHTLRVVLLADEGAPNKVEVSNFEEEVEVKQYQAIESKERIEAMVNERNLAVDQSYQFSADLTSIGEASQVTFVAYPEREYPSRYVDYSKIPNEYRPPPLASDFSKVIKDFRSESNGKVLHSYTAKKIIQLLRLESFTSFSPPGSDQNEAMESPAGQNGYHNSQGENNDYNVNGTNSYGHYQTNGTNTYENYHTNDTNYYSDNYNETHYSNIDQFTRQGGPEVPVLVTVAKCGARRGTTKASMRLPAGQYNVQMVTGNPSGSIVKEMGTLQSLHPIVAESIDISPVANTPVMYPDMVVFNYELDPTDPPPSECHFKFDFGDGTSDNGTADFSYANKGQLGHAYLPGEYTAEVTVENAISKFNKILPVKVYQHIEGLYLVADYVRIVNDTRGPPPRVPRPMYVNGRAEYIGVSARFKTQSPFVVRVALNETGTNDTINTYTNYKWMVVNVYTPGNHDMASTRCKGSGCRVATFIRDAITDVPVLSIDTLRPGFYMVSCEIQRDGSSYYLADIIIEITHRVELAVERPFRSPNAVENNIFAVEKNVHVNMRPLTGMKTTGGECLLYKSNDTISRESIENTLLRVEEVLFRPYDSETYGSNNGRGGVENDIDIDVNPDIYDVMSVFGDVITSFNVSITRRPSHGQLALRNYGPGRYTLGCRLNLDTDLHDFVLNATHFEAVSSNGPVFLINNNPIVRNELVTFVLFAQRVGQNSTFTVNYGKNEEVTLEAPSKIADIEQYIPDYIQLPFNPEHALVTVFTHNYTKIGMFPVEVTAVGLTSTQTTRSKVVVMKKPCKLPTVIMKGGGATSDSTIDYLKSSPIRLRARMRLNCDLVAKVRFEWTIHKMEDEFDEMPSIDNQLPRIRGTDYDELDIQVRRYTLDSGKYLFLLKIIVPSDRDSGLNLESLTQAWITVKEQPLIARIRGGNAKVIGWGKTLKMDASSSRDPDVRSKYDQELRYFWYCSKSNGWPSDPTFPTDCYTGSPSTGNLNIHTSVVKLDTNNFTAGQFYTFRVNIDKDDPDFEDLRTASRDQIVEVAVGDPPNIEVACRRNCNQYVISSQRVALVAKCSNCWRMTVTYTWEAYLNDVLQTNFEWKQNTLTGKNKRALVLRPYAIGASGQENWMFKLTASFQSGAHGYSQYSLQTNSKPTVGECTVAPETGQVLETYFNITCSGFNDPDQPLTYEFFTVTTNKRGRTKENLLSFGTDEFMPETFLPVGDENRNMTLDLLVRVSDSIGAAVEVKLNVIVNEPLVVIDEDTLKNMTSGEGGLLQNLKDMGDTQKVAQVLGTFSAVINNLAAQDRSTSSNGTVTKEAKLKRKQRKLERMNMRKSFIEDLGSVSVKSMESLKQTTSALTEVTKEVSELPPEAKADAVNTMKELSSFLSNSTEDETSSEDISKSATMLVSGLSNLLASNTAESPEETDDEADDEVAVKATTAPPLTKEEKAQAKELTQATMESLQFVREALSAGQIPGEEPTVIETDTMKMQIDKQYTEDLLLGGSLSGNSSTGSANTEFVLPSNISLGDAEAVDIQMIGFEVNPYAWKGDQIDSQVSQLELQAEKTRIPVSDLETPIDIYIPRSTTPSASSVNTNISSEGREYLQFEITSESKSGIINLASNISIDAGVEIVVKKSNNDLDEDLYTDVIRAEELNSTGGATLVIPDTAFTGKGTYYIGFHVVDASENEEIIMEVSTSEAGCQYWNEATEDWDSSGCNLGNKSTSDVIHCQCDHLTSFSSTWVNMPSGPPVFAPSGPSAAINPTSIILSACLIILYGIVTWWAIGQDKKDYLKASVIQIPQSDPDATYCYIMMVYTGRVTGAGTSSKVEVAIEGTRSSIPFVIQPQSLDTSRKVHQRGDMDSYLLRTKAPFGDIRTIRVWITETGDSPAWFLDRIVLHDPQTDQSWFAIFDSWFSSVTASSKTDRQVNVSDQEMRRVPFSYRFKSNLSRAFRQHHVWFSLFHISVNLTRVQKALVCFSLLSSFMVTTVIFYASVTSIPDSYQFHVRQIVYGIEGCLIAAVVNSVVVFCFRMAMRRTKSGDTSHDLSTSRPSQQKDPGCCPWWFTLIGWKIGMGVAMASIALAITYSLQYNSAIISEWAVSLVVAVLFSVFIVQVLKAVVMATVSTIQHRVLELEYVDVRNIQNLQRI</sequence>
<comment type="caution">
    <text evidence="15">The sequence shown here is derived from an EMBL/GenBank/DDBJ whole genome shotgun (WGS) entry which is preliminary data.</text>
</comment>
<evidence type="ECO:0000256" key="9">
    <source>
        <dbReference type="SAM" id="MobiDB-lite"/>
    </source>
</evidence>
<feature type="transmembrane region" description="Helical" evidence="10">
    <location>
        <begin position="3106"/>
        <end position="3124"/>
    </location>
</feature>
<evidence type="ECO:0000256" key="8">
    <source>
        <dbReference type="PROSITE-ProRule" id="PRU00152"/>
    </source>
</evidence>
<keyword evidence="11" id="KW-0732">Signal</keyword>
<dbReference type="InterPro" id="IPR014010">
    <property type="entry name" value="REJ_dom"/>
</dbReference>
<feature type="compositionally biased region" description="Acidic residues" evidence="9">
    <location>
        <begin position="2763"/>
        <end position="2774"/>
    </location>
</feature>
<dbReference type="SMART" id="SM00303">
    <property type="entry name" value="GPS"/>
    <property type="match status" value="1"/>
</dbReference>
<feature type="domain" description="REJ" evidence="14">
    <location>
        <begin position="2142"/>
        <end position="2887"/>
    </location>
</feature>
<dbReference type="InterPro" id="IPR035986">
    <property type="entry name" value="PKD_dom_sf"/>
</dbReference>
<protein>
    <submittedName>
        <fullName evidence="15">Uncharacterized protein</fullName>
    </submittedName>
</protein>
<dbReference type="EMBL" id="CAIIXF020000012">
    <property type="protein sequence ID" value="CAH1802410.1"/>
    <property type="molecule type" value="Genomic_DNA"/>
</dbReference>
<feature type="domain" description="PLAT" evidence="12">
    <location>
        <begin position="3148"/>
        <end position="3268"/>
    </location>
</feature>
<keyword evidence="3 10" id="KW-0812">Transmembrane</keyword>
<comment type="similarity">
    <text evidence="2">Belongs to the polycystin family.</text>
</comment>
<evidence type="ECO:0000256" key="7">
    <source>
        <dbReference type="ARBA" id="ARBA00023157"/>
    </source>
</evidence>
<evidence type="ECO:0000256" key="2">
    <source>
        <dbReference type="ARBA" id="ARBA00007200"/>
    </source>
</evidence>
<feature type="region of interest" description="Disordered" evidence="9">
    <location>
        <begin position="2759"/>
        <end position="2796"/>
    </location>
</feature>
<comment type="caution">
    <text evidence="8">Lacks conserved residue(s) required for the propagation of feature annotation.</text>
</comment>
<dbReference type="GO" id="GO:0005886">
    <property type="term" value="C:plasma membrane"/>
    <property type="evidence" value="ECO:0007669"/>
    <property type="project" value="TreeGrafter"/>
</dbReference>
<dbReference type="InterPro" id="IPR046338">
    <property type="entry name" value="GAIN_dom_sf"/>
</dbReference>
<evidence type="ECO:0000256" key="1">
    <source>
        <dbReference type="ARBA" id="ARBA00004141"/>
    </source>
</evidence>
<feature type="transmembrane region" description="Helical" evidence="10">
    <location>
        <begin position="3437"/>
        <end position="3459"/>
    </location>
</feature>
<dbReference type="PANTHER" id="PTHR46730">
    <property type="entry name" value="POLYCYSTIN-1"/>
    <property type="match status" value="1"/>
</dbReference>
<dbReference type="PROSITE" id="PS51111">
    <property type="entry name" value="REJ"/>
    <property type="match status" value="1"/>
</dbReference>
<feature type="transmembrane region" description="Helical" evidence="10">
    <location>
        <begin position="3348"/>
        <end position="3369"/>
    </location>
</feature>
<dbReference type="InterPro" id="IPR002859">
    <property type="entry name" value="PKD/REJ-like"/>
</dbReference>
<dbReference type="PROSITE" id="PS50221">
    <property type="entry name" value="GAIN_B"/>
    <property type="match status" value="1"/>
</dbReference>
<reference evidence="15" key="1">
    <citation type="submission" date="2022-03" db="EMBL/GenBank/DDBJ databases">
        <authorList>
            <person name="Martin C."/>
        </authorList>
    </citation>
    <scope>NUCLEOTIDE SEQUENCE</scope>
</reference>
<dbReference type="Gene3D" id="2.60.60.20">
    <property type="entry name" value="PLAT/LH2 domain"/>
    <property type="match status" value="1"/>
</dbReference>
<keyword evidence="7" id="KW-1015">Disulfide bond</keyword>
<evidence type="ECO:0000256" key="11">
    <source>
        <dbReference type="SAM" id="SignalP"/>
    </source>
</evidence>
<feature type="transmembrane region" description="Helical" evidence="10">
    <location>
        <begin position="3313"/>
        <end position="3333"/>
    </location>
</feature>
<evidence type="ECO:0000256" key="5">
    <source>
        <dbReference type="ARBA" id="ARBA00022989"/>
    </source>
</evidence>
<name>A0A8J1TNM3_OWEFU</name>
<feature type="region of interest" description="Disordered" evidence="9">
    <location>
        <begin position="1490"/>
        <end position="1540"/>
    </location>
</feature>
<dbReference type="Proteomes" id="UP000749559">
    <property type="component" value="Unassembled WGS sequence"/>
</dbReference>
<dbReference type="Pfam" id="PF02010">
    <property type="entry name" value="REJ"/>
    <property type="match status" value="1"/>
</dbReference>
<evidence type="ECO:0000259" key="12">
    <source>
        <dbReference type="PROSITE" id="PS50095"/>
    </source>
</evidence>
<dbReference type="InterPro" id="IPR001024">
    <property type="entry name" value="PLAT/LH2_dom"/>
</dbReference>
<feature type="transmembrane region" description="Helical" evidence="10">
    <location>
        <begin position="3401"/>
        <end position="3425"/>
    </location>
</feature>
<dbReference type="GO" id="GO:0006816">
    <property type="term" value="P:calcium ion transport"/>
    <property type="evidence" value="ECO:0007669"/>
    <property type="project" value="TreeGrafter"/>
</dbReference>
<keyword evidence="4" id="KW-0677">Repeat</keyword>
<feature type="signal peptide" evidence="11">
    <location>
        <begin position="1"/>
        <end position="20"/>
    </location>
</feature>
<gene>
    <name evidence="15" type="ORF">OFUS_LOCUS26091</name>
</gene>
<evidence type="ECO:0000256" key="4">
    <source>
        <dbReference type="ARBA" id="ARBA00022737"/>
    </source>
</evidence>
<dbReference type="InterPro" id="IPR057244">
    <property type="entry name" value="GAIN_B"/>
</dbReference>
<dbReference type="PROSITE" id="PS50095">
    <property type="entry name" value="PLAT"/>
    <property type="match status" value="1"/>
</dbReference>
<dbReference type="Gene3D" id="2.60.220.50">
    <property type="match status" value="1"/>
</dbReference>
<keyword evidence="6 10" id="KW-0472">Membrane</keyword>
<feature type="chain" id="PRO_5043803678" evidence="11">
    <location>
        <begin position="21"/>
        <end position="3487"/>
    </location>
</feature>
<evidence type="ECO:0000259" key="13">
    <source>
        <dbReference type="PROSITE" id="PS50221"/>
    </source>
</evidence>
<comment type="subcellular location">
    <subcellularLocation>
        <location evidence="1">Membrane</location>
        <topology evidence="1">Multi-pass membrane protein</topology>
    </subcellularLocation>
</comment>
<keyword evidence="16" id="KW-1185">Reference proteome</keyword>
<evidence type="ECO:0000259" key="14">
    <source>
        <dbReference type="PROSITE" id="PS51111"/>
    </source>
</evidence>
<organism evidence="15 16">
    <name type="scientific">Owenia fusiformis</name>
    <name type="common">Polychaete worm</name>
    <dbReference type="NCBI Taxonomy" id="6347"/>
    <lineage>
        <taxon>Eukaryota</taxon>
        <taxon>Metazoa</taxon>
        <taxon>Spiralia</taxon>
        <taxon>Lophotrochozoa</taxon>
        <taxon>Annelida</taxon>
        <taxon>Polychaeta</taxon>
        <taxon>Sedentaria</taxon>
        <taxon>Canalipalpata</taxon>
        <taxon>Sabellida</taxon>
        <taxon>Oweniida</taxon>
        <taxon>Oweniidae</taxon>
        <taxon>Owenia</taxon>
    </lineage>
</organism>
<evidence type="ECO:0000313" key="15">
    <source>
        <dbReference type="EMBL" id="CAH1802410.1"/>
    </source>
</evidence>
<evidence type="ECO:0000256" key="10">
    <source>
        <dbReference type="SAM" id="Phobius"/>
    </source>
</evidence>
<dbReference type="SUPFAM" id="SSF49723">
    <property type="entry name" value="Lipase/lipooxygenase domain (PLAT/LH2 domain)"/>
    <property type="match status" value="1"/>
</dbReference>
<dbReference type="Pfam" id="PF01477">
    <property type="entry name" value="PLAT"/>
    <property type="match status" value="1"/>
</dbReference>
<dbReference type="Pfam" id="PF01825">
    <property type="entry name" value="GPS"/>
    <property type="match status" value="1"/>
</dbReference>
<accession>A0A8J1TNM3</accession>
<proteinExistence type="inferred from homology"/>
<dbReference type="SUPFAM" id="SSF49299">
    <property type="entry name" value="PKD domain"/>
    <property type="match status" value="1"/>
</dbReference>
<keyword evidence="5 10" id="KW-1133">Transmembrane helix</keyword>
<dbReference type="InterPro" id="IPR036392">
    <property type="entry name" value="PLAT/LH2_dom_sf"/>
</dbReference>